<comment type="caution">
    <text evidence="1">The sequence shown here is derived from an EMBL/GenBank/DDBJ whole genome shotgun (WGS) entry which is preliminary data.</text>
</comment>
<accession>A0A9J6GSS6</accession>
<sequence length="108" mass="12166">MRLIVDFTRSQLHTLSGYLHQLLAPLVDTGRTHVRISSDFIEKVRHISLDDSDIMVSFEVISLFTCVPTDVAVKVCQDALSQDPSLPDRCPIELPDLARRLQFCLANT</sequence>
<dbReference type="EMBL" id="JABSTR010000008">
    <property type="protein sequence ID" value="KAH9378195.1"/>
    <property type="molecule type" value="Genomic_DNA"/>
</dbReference>
<dbReference type="AlphaFoldDB" id="A0A9J6GSS6"/>
<dbReference type="PANTHER" id="PTHR21301">
    <property type="entry name" value="REVERSE TRANSCRIPTASE"/>
    <property type="match status" value="1"/>
</dbReference>
<reference evidence="1 2" key="1">
    <citation type="journal article" date="2020" name="Cell">
        <title>Large-Scale Comparative Analyses of Tick Genomes Elucidate Their Genetic Diversity and Vector Capacities.</title>
        <authorList>
            <consortium name="Tick Genome and Microbiome Consortium (TIGMIC)"/>
            <person name="Jia N."/>
            <person name="Wang J."/>
            <person name="Shi W."/>
            <person name="Du L."/>
            <person name="Sun Y."/>
            <person name="Zhan W."/>
            <person name="Jiang J.F."/>
            <person name="Wang Q."/>
            <person name="Zhang B."/>
            <person name="Ji P."/>
            <person name="Bell-Sakyi L."/>
            <person name="Cui X.M."/>
            <person name="Yuan T.T."/>
            <person name="Jiang B.G."/>
            <person name="Yang W.F."/>
            <person name="Lam T.T."/>
            <person name="Chang Q.C."/>
            <person name="Ding S.J."/>
            <person name="Wang X.J."/>
            <person name="Zhu J.G."/>
            <person name="Ruan X.D."/>
            <person name="Zhao L."/>
            <person name="Wei J.T."/>
            <person name="Ye R.Z."/>
            <person name="Que T.C."/>
            <person name="Du C.H."/>
            <person name="Zhou Y.H."/>
            <person name="Cheng J.X."/>
            <person name="Dai P.F."/>
            <person name="Guo W.B."/>
            <person name="Han X.H."/>
            <person name="Huang E.J."/>
            <person name="Li L.F."/>
            <person name="Wei W."/>
            <person name="Gao Y.C."/>
            <person name="Liu J.Z."/>
            <person name="Shao H.Z."/>
            <person name="Wang X."/>
            <person name="Wang C.C."/>
            <person name="Yang T.C."/>
            <person name="Huo Q.B."/>
            <person name="Li W."/>
            <person name="Chen H.Y."/>
            <person name="Chen S.E."/>
            <person name="Zhou L.G."/>
            <person name="Ni X.B."/>
            <person name="Tian J.H."/>
            <person name="Sheng Y."/>
            <person name="Liu T."/>
            <person name="Pan Y.S."/>
            <person name="Xia L.Y."/>
            <person name="Li J."/>
            <person name="Zhao F."/>
            <person name="Cao W.C."/>
        </authorList>
    </citation>
    <scope>NUCLEOTIDE SEQUENCE [LARGE SCALE GENOMIC DNA]</scope>
    <source>
        <strain evidence="1">HaeL-2018</strain>
    </source>
</reference>
<dbReference type="OrthoDB" id="6513546at2759"/>
<evidence type="ECO:0000313" key="1">
    <source>
        <dbReference type="EMBL" id="KAH9378195.1"/>
    </source>
</evidence>
<protein>
    <submittedName>
        <fullName evidence="1">Uncharacterized protein</fullName>
    </submittedName>
</protein>
<proteinExistence type="predicted"/>
<keyword evidence="2" id="KW-1185">Reference proteome</keyword>
<gene>
    <name evidence="1" type="ORF">HPB48_018702</name>
</gene>
<dbReference type="Proteomes" id="UP000821853">
    <property type="component" value="Unassembled WGS sequence"/>
</dbReference>
<organism evidence="1 2">
    <name type="scientific">Haemaphysalis longicornis</name>
    <name type="common">Bush tick</name>
    <dbReference type="NCBI Taxonomy" id="44386"/>
    <lineage>
        <taxon>Eukaryota</taxon>
        <taxon>Metazoa</taxon>
        <taxon>Ecdysozoa</taxon>
        <taxon>Arthropoda</taxon>
        <taxon>Chelicerata</taxon>
        <taxon>Arachnida</taxon>
        <taxon>Acari</taxon>
        <taxon>Parasitiformes</taxon>
        <taxon>Ixodida</taxon>
        <taxon>Ixodoidea</taxon>
        <taxon>Ixodidae</taxon>
        <taxon>Haemaphysalinae</taxon>
        <taxon>Haemaphysalis</taxon>
    </lineage>
</organism>
<evidence type="ECO:0000313" key="2">
    <source>
        <dbReference type="Proteomes" id="UP000821853"/>
    </source>
</evidence>
<dbReference type="VEuPathDB" id="VectorBase:HLOH_055653"/>
<dbReference type="PANTHER" id="PTHR21301:SF10">
    <property type="entry name" value="REVERSE TRANSCRIPTASE DOMAIN-CONTAINING PROTEIN"/>
    <property type="match status" value="1"/>
</dbReference>
<name>A0A9J6GSS6_HAELO</name>